<gene>
    <name evidence="1" type="ORF">M8818_005650</name>
</gene>
<name>A0ACC3S8K3_9PEZI</name>
<evidence type="ECO:0000313" key="2">
    <source>
        <dbReference type="Proteomes" id="UP001320706"/>
    </source>
</evidence>
<reference evidence="1" key="1">
    <citation type="submission" date="2024-02" db="EMBL/GenBank/DDBJ databases">
        <title>Metagenome Assembled Genome of Zalaria obscura JY119.</title>
        <authorList>
            <person name="Vighnesh L."/>
            <person name="Jagadeeshwari U."/>
            <person name="Venkata Ramana C."/>
            <person name="Sasikala C."/>
        </authorList>
    </citation>
    <scope>NUCLEOTIDE SEQUENCE</scope>
    <source>
        <strain evidence="1">JY119</strain>
    </source>
</reference>
<sequence>MNAGTKTVRRLASQPNRPASDSICSSCLFRLSNTPSQIRTAATAAAAAPSQTTSTPPSAPDAATNPILHPAYQVRASVVLSRPPLLTRELHPFEKAFYLYQRRLNERLALPFTRYFYYKKGTPADVEWKRKIKQRLTPARDIGVYNAYGREGWNDEVLVGDQTAEPEVQVEALIRDLEHKGEEEGEKKETESNEMAVQRPLSRVTGADKSNDERSLDRQMERSLYLLVQNAAGKWRFPEDTLQGREGLHQAAERVIVQAGGINMNTWVVGNAPIGHYQWNFEKAIENVEKSRQEQGEKVFFMKARIMAGQANLEKNTFGDKDFKWLSKEEIEKFVTRGYWSSIKNMLSER</sequence>
<dbReference type="EMBL" id="JAMKPW020000033">
    <property type="protein sequence ID" value="KAK8202124.1"/>
    <property type="molecule type" value="Genomic_DNA"/>
</dbReference>
<protein>
    <submittedName>
        <fullName evidence="1">Uncharacterized protein</fullName>
    </submittedName>
</protein>
<comment type="caution">
    <text evidence="1">The sequence shown here is derived from an EMBL/GenBank/DDBJ whole genome shotgun (WGS) entry which is preliminary data.</text>
</comment>
<keyword evidence="2" id="KW-1185">Reference proteome</keyword>
<accession>A0ACC3S8K3</accession>
<proteinExistence type="predicted"/>
<organism evidence="1 2">
    <name type="scientific">Zalaria obscura</name>
    <dbReference type="NCBI Taxonomy" id="2024903"/>
    <lineage>
        <taxon>Eukaryota</taxon>
        <taxon>Fungi</taxon>
        <taxon>Dikarya</taxon>
        <taxon>Ascomycota</taxon>
        <taxon>Pezizomycotina</taxon>
        <taxon>Dothideomycetes</taxon>
        <taxon>Dothideomycetidae</taxon>
        <taxon>Dothideales</taxon>
        <taxon>Zalariaceae</taxon>
        <taxon>Zalaria</taxon>
    </lineage>
</organism>
<evidence type="ECO:0000313" key="1">
    <source>
        <dbReference type="EMBL" id="KAK8202124.1"/>
    </source>
</evidence>
<dbReference type="Proteomes" id="UP001320706">
    <property type="component" value="Unassembled WGS sequence"/>
</dbReference>